<comment type="caution">
    <text evidence="5">The sequence shown here is derived from an EMBL/GenBank/DDBJ whole genome shotgun (WGS) entry which is preliminary data.</text>
</comment>
<feature type="signal peptide" evidence="3">
    <location>
        <begin position="1"/>
        <end position="22"/>
    </location>
</feature>
<comment type="subcellular location">
    <subcellularLocation>
        <location evidence="1">Membrane</location>
        <topology evidence="1">Single-pass membrane protein</topology>
    </subcellularLocation>
</comment>
<feature type="domain" description="Wall-associated receptor kinase galacturonan-binding" evidence="4">
    <location>
        <begin position="127"/>
        <end position="178"/>
    </location>
</feature>
<name>A0A438JZ51_VITVI</name>
<reference evidence="5 6" key="1">
    <citation type="journal article" date="2018" name="PLoS Genet.">
        <title>Population sequencing reveals clonal diversity and ancestral inbreeding in the grapevine cultivar Chardonnay.</title>
        <authorList>
            <person name="Roach M.J."/>
            <person name="Johnson D.L."/>
            <person name="Bohlmann J."/>
            <person name="van Vuuren H.J."/>
            <person name="Jones S.J."/>
            <person name="Pretorius I.S."/>
            <person name="Schmidt S.A."/>
            <person name="Borneman A.R."/>
        </authorList>
    </citation>
    <scope>NUCLEOTIDE SEQUENCE [LARGE SCALE GENOMIC DNA]</scope>
    <source>
        <strain evidence="6">cv. Chardonnay</strain>
        <tissue evidence="5">Leaf</tissue>
    </source>
</reference>
<sequence>MDAKRFQFSIIVFSIAFPTCCSDDQQFMDCSARFELECQDDLYPVIDTGSLEFRILDINPSSHMMRIARMDFWASSSSDDFHQPLQMHLNFPPPLLFSVFIFFFSHHFPKSVSADHVQFSNFNPLFQCGGLDKIEYPFWLDGHQPHYCGLPGIRLHCQNGEVTIGIMHRKYNVEVLKIGTINNGSKGACPHPNATIDPFFMSYTSKMDDLQRPSYFVVNISLANELGSKCGERVVIPVLGTAAQALLNHSLDVDGL</sequence>
<dbReference type="GO" id="GO:0030247">
    <property type="term" value="F:polysaccharide binding"/>
    <property type="evidence" value="ECO:0007669"/>
    <property type="project" value="InterPro"/>
</dbReference>
<accession>A0A438JZ51</accession>
<dbReference type="PANTHER" id="PTHR33138">
    <property type="entry name" value="OS01G0690200 PROTEIN"/>
    <property type="match status" value="1"/>
</dbReference>
<gene>
    <name evidence="5" type="ORF">CK203_011125</name>
</gene>
<organism evidence="5 6">
    <name type="scientific">Vitis vinifera</name>
    <name type="common">Grape</name>
    <dbReference type="NCBI Taxonomy" id="29760"/>
    <lineage>
        <taxon>Eukaryota</taxon>
        <taxon>Viridiplantae</taxon>
        <taxon>Streptophyta</taxon>
        <taxon>Embryophyta</taxon>
        <taxon>Tracheophyta</taxon>
        <taxon>Spermatophyta</taxon>
        <taxon>Magnoliopsida</taxon>
        <taxon>eudicotyledons</taxon>
        <taxon>Gunneridae</taxon>
        <taxon>Pentapetalae</taxon>
        <taxon>rosids</taxon>
        <taxon>Vitales</taxon>
        <taxon>Vitaceae</taxon>
        <taxon>Viteae</taxon>
        <taxon>Vitis</taxon>
    </lineage>
</organism>
<dbReference type="PANTHER" id="PTHR33138:SF79">
    <property type="entry name" value="WALL-ASSOCIATED RECEPTOR KINASE GALACTURONAN-BINDING DOMAIN-CONTAINING PROTEIN"/>
    <property type="match status" value="1"/>
</dbReference>
<evidence type="ECO:0000313" key="5">
    <source>
        <dbReference type="EMBL" id="RVX14219.1"/>
    </source>
</evidence>
<feature type="chain" id="PRO_5019470019" description="Wall-associated receptor kinase galacturonan-binding domain-containing protein" evidence="3">
    <location>
        <begin position="23"/>
        <end position="256"/>
    </location>
</feature>
<keyword evidence="2 3" id="KW-0732">Signal</keyword>
<dbReference type="AlphaFoldDB" id="A0A438JZ51"/>
<evidence type="ECO:0000313" key="6">
    <source>
        <dbReference type="Proteomes" id="UP000288805"/>
    </source>
</evidence>
<proteinExistence type="predicted"/>
<evidence type="ECO:0000256" key="1">
    <source>
        <dbReference type="ARBA" id="ARBA00004167"/>
    </source>
</evidence>
<evidence type="ECO:0000256" key="3">
    <source>
        <dbReference type="SAM" id="SignalP"/>
    </source>
</evidence>
<dbReference type="InterPro" id="IPR025287">
    <property type="entry name" value="WAK_GUB"/>
</dbReference>
<dbReference type="Proteomes" id="UP000288805">
    <property type="component" value="Unassembled WGS sequence"/>
</dbReference>
<evidence type="ECO:0000256" key="2">
    <source>
        <dbReference type="ARBA" id="ARBA00022729"/>
    </source>
</evidence>
<protein>
    <recommendedName>
        <fullName evidence="4">Wall-associated receptor kinase galacturonan-binding domain-containing protein</fullName>
    </recommendedName>
</protein>
<dbReference type="Pfam" id="PF13947">
    <property type="entry name" value="GUB_WAK_bind"/>
    <property type="match status" value="1"/>
</dbReference>
<dbReference type="GO" id="GO:0016020">
    <property type="term" value="C:membrane"/>
    <property type="evidence" value="ECO:0007669"/>
    <property type="project" value="UniProtKB-SubCell"/>
</dbReference>
<dbReference type="EMBL" id="QGNW01000022">
    <property type="protein sequence ID" value="RVX14219.1"/>
    <property type="molecule type" value="Genomic_DNA"/>
</dbReference>
<evidence type="ECO:0000259" key="4">
    <source>
        <dbReference type="Pfam" id="PF13947"/>
    </source>
</evidence>